<dbReference type="Proteomes" id="UP000661858">
    <property type="component" value="Unassembled WGS sequence"/>
</dbReference>
<evidence type="ECO:0000256" key="2">
    <source>
        <dbReference type="SAM" id="SignalP"/>
    </source>
</evidence>
<dbReference type="RefSeq" id="WP_201841127.1">
    <property type="nucleotide sequence ID" value="NZ_JAERRK010000017.1"/>
</dbReference>
<reference evidence="3" key="1">
    <citation type="submission" date="2021-01" db="EMBL/GenBank/DDBJ databases">
        <title>WGS of actinomycetes isolated from Thailand.</title>
        <authorList>
            <person name="Thawai C."/>
        </authorList>
    </citation>
    <scope>NUCLEOTIDE SEQUENCE</scope>
    <source>
        <strain evidence="3">RCU-197</strain>
    </source>
</reference>
<keyword evidence="4" id="KW-1185">Reference proteome</keyword>
<dbReference type="AlphaFoldDB" id="A0A937ENJ3"/>
<name>A0A937ENJ3_9ACTN</name>
<feature type="chain" id="PRO_5036728266" evidence="2">
    <location>
        <begin position="30"/>
        <end position="116"/>
    </location>
</feature>
<evidence type="ECO:0000313" key="4">
    <source>
        <dbReference type="Proteomes" id="UP000661858"/>
    </source>
</evidence>
<feature type="region of interest" description="Disordered" evidence="1">
    <location>
        <begin position="30"/>
        <end position="81"/>
    </location>
</feature>
<evidence type="ECO:0000256" key="1">
    <source>
        <dbReference type="SAM" id="MobiDB-lite"/>
    </source>
</evidence>
<dbReference type="EMBL" id="JAERRK010000017">
    <property type="protein sequence ID" value="MBL1085703.1"/>
    <property type="molecule type" value="Genomic_DNA"/>
</dbReference>
<gene>
    <name evidence="3" type="ORF">JK359_27695</name>
</gene>
<organism evidence="3 4">
    <name type="scientific">Streptomyces actinomycinicus</name>
    <dbReference type="NCBI Taxonomy" id="1695166"/>
    <lineage>
        <taxon>Bacteria</taxon>
        <taxon>Bacillati</taxon>
        <taxon>Actinomycetota</taxon>
        <taxon>Actinomycetes</taxon>
        <taxon>Kitasatosporales</taxon>
        <taxon>Streptomycetaceae</taxon>
        <taxon>Streptomyces</taxon>
    </lineage>
</organism>
<proteinExistence type="predicted"/>
<sequence>MRTKRIIAVMAGPLAAAALTFSPALTAQAAAATQAPAASAPQAPEAQSPGKRGTADGTAAGTKDGKQCDWGKRDNPEAKKSVYKKARDYQTYEAAYEAAYTKAYEAVDNACDPNED</sequence>
<protein>
    <submittedName>
        <fullName evidence="3">Uncharacterized protein</fullName>
    </submittedName>
</protein>
<evidence type="ECO:0000313" key="3">
    <source>
        <dbReference type="EMBL" id="MBL1085703.1"/>
    </source>
</evidence>
<feature type="compositionally biased region" description="Low complexity" evidence="1">
    <location>
        <begin position="30"/>
        <end position="49"/>
    </location>
</feature>
<comment type="caution">
    <text evidence="3">The sequence shown here is derived from an EMBL/GenBank/DDBJ whole genome shotgun (WGS) entry which is preliminary data.</text>
</comment>
<accession>A0A937ENJ3</accession>
<feature type="signal peptide" evidence="2">
    <location>
        <begin position="1"/>
        <end position="29"/>
    </location>
</feature>
<keyword evidence="2" id="KW-0732">Signal</keyword>
<feature type="compositionally biased region" description="Basic and acidic residues" evidence="1">
    <location>
        <begin position="63"/>
        <end position="81"/>
    </location>
</feature>